<comment type="caution">
    <text evidence="6">The sequence shown here is derived from an EMBL/GenBank/DDBJ whole genome shotgun (WGS) entry which is preliminary data.</text>
</comment>
<evidence type="ECO:0000313" key="7">
    <source>
        <dbReference type="Proteomes" id="UP000636800"/>
    </source>
</evidence>
<evidence type="ECO:0000256" key="1">
    <source>
        <dbReference type="ARBA" id="ARBA00022614"/>
    </source>
</evidence>
<evidence type="ECO:0000313" key="5">
    <source>
        <dbReference type="EMBL" id="KAG0467363.1"/>
    </source>
</evidence>
<dbReference type="EMBL" id="JADCNM010000009">
    <property type="protein sequence ID" value="KAG0468990.1"/>
    <property type="molecule type" value="Genomic_DNA"/>
</dbReference>
<dbReference type="AlphaFoldDB" id="A0A835QE61"/>
<sequence>MALLSWLCSLLVSHFHVSMLFGLAFTSPIRNGSTSDEQVILSFKSLISYDPQGALASWDNRSLHFCLWKGPGRVTSTVMHQPGGCPKGNGRLRSIHKSEPAHLSFTCPRCCHTFAVMYTMTVVDSIRVFGPATGAGKATLRFGTAENEDWGCGGTRRGRGAELKFLEGFPLILPECLASAN</sequence>
<evidence type="ECO:0000313" key="8">
    <source>
        <dbReference type="Proteomes" id="UP000639772"/>
    </source>
</evidence>
<feature type="chain" id="PRO_5033939729" description="Leucine-rich repeat-containing N-terminal plant-type domain-containing protein" evidence="3">
    <location>
        <begin position="27"/>
        <end position="181"/>
    </location>
</feature>
<dbReference type="Pfam" id="PF08263">
    <property type="entry name" value="LRRNT_2"/>
    <property type="match status" value="1"/>
</dbReference>
<dbReference type="Proteomes" id="UP000639772">
    <property type="component" value="Chromosome 9"/>
</dbReference>
<feature type="signal peptide" evidence="3">
    <location>
        <begin position="1"/>
        <end position="26"/>
    </location>
</feature>
<evidence type="ECO:0000256" key="3">
    <source>
        <dbReference type="SAM" id="SignalP"/>
    </source>
</evidence>
<dbReference type="Proteomes" id="UP000636800">
    <property type="component" value="Unassembled WGS sequence"/>
</dbReference>
<evidence type="ECO:0000313" key="6">
    <source>
        <dbReference type="EMBL" id="KAG0468990.1"/>
    </source>
</evidence>
<keyword evidence="2" id="KW-0677">Repeat</keyword>
<dbReference type="OrthoDB" id="692421at2759"/>
<organism evidence="6 8">
    <name type="scientific">Vanilla planifolia</name>
    <name type="common">Vanilla</name>
    <dbReference type="NCBI Taxonomy" id="51239"/>
    <lineage>
        <taxon>Eukaryota</taxon>
        <taxon>Viridiplantae</taxon>
        <taxon>Streptophyta</taxon>
        <taxon>Embryophyta</taxon>
        <taxon>Tracheophyta</taxon>
        <taxon>Spermatophyta</taxon>
        <taxon>Magnoliopsida</taxon>
        <taxon>Liliopsida</taxon>
        <taxon>Asparagales</taxon>
        <taxon>Orchidaceae</taxon>
        <taxon>Vanilloideae</taxon>
        <taxon>Vanilleae</taxon>
        <taxon>Vanilla</taxon>
    </lineage>
</organism>
<proteinExistence type="predicted"/>
<keyword evidence="3" id="KW-0732">Signal</keyword>
<gene>
    <name evidence="6" type="ORF">HPP92_018318</name>
    <name evidence="5" type="ORF">HPP92_018943</name>
</gene>
<keyword evidence="1" id="KW-0433">Leucine-rich repeat</keyword>
<keyword evidence="7" id="KW-1185">Reference proteome</keyword>
<feature type="domain" description="Leucine-rich repeat-containing N-terminal plant-type" evidence="4">
    <location>
        <begin position="35"/>
        <end position="70"/>
    </location>
</feature>
<reference evidence="7 8" key="1">
    <citation type="journal article" date="2020" name="Nat. Food">
        <title>A phased Vanilla planifolia genome enables genetic improvement of flavour and production.</title>
        <authorList>
            <person name="Hasing T."/>
            <person name="Tang H."/>
            <person name="Brym M."/>
            <person name="Khazi F."/>
            <person name="Huang T."/>
            <person name="Chambers A.H."/>
        </authorList>
    </citation>
    <scope>NUCLEOTIDE SEQUENCE [LARGE SCALE GENOMIC DNA]</scope>
    <source>
        <tissue evidence="6">Leaf</tissue>
    </source>
</reference>
<evidence type="ECO:0000256" key="2">
    <source>
        <dbReference type="ARBA" id="ARBA00022737"/>
    </source>
</evidence>
<evidence type="ECO:0000259" key="4">
    <source>
        <dbReference type="Pfam" id="PF08263"/>
    </source>
</evidence>
<protein>
    <recommendedName>
        <fullName evidence="4">Leucine-rich repeat-containing N-terminal plant-type domain-containing protein</fullName>
    </recommendedName>
</protein>
<name>A0A835QE61_VANPL</name>
<dbReference type="EMBL" id="JADCNL010000009">
    <property type="protein sequence ID" value="KAG0467363.1"/>
    <property type="molecule type" value="Genomic_DNA"/>
</dbReference>
<dbReference type="InterPro" id="IPR013210">
    <property type="entry name" value="LRR_N_plant-typ"/>
</dbReference>
<accession>A0A835QE61</accession>